<evidence type="ECO:0000256" key="1">
    <source>
        <dbReference type="SAM" id="Phobius"/>
    </source>
</evidence>
<dbReference type="AlphaFoldDB" id="A0A7J9M6W7"/>
<sequence length="32" mass="3511">MDIILSTMFPPVPLPPLFLLLISSFLAIKIVA</sequence>
<name>A0A7J9M6W7_GOSSC</name>
<organism evidence="2 3">
    <name type="scientific">Gossypium schwendimanii</name>
    <name type="common">Cotton</name>
    <dbReference type="NCBI Taxonomy" id="34291"/>
    <lineage>
        <taxon>Eukaryota</taxon>
        <taxon>Viridiplantae</taxon>
        <taxon>Streptophyta</taxon>
        <taxon>Embryophyta</taxon>
        <taxon>Tracheophyta</taxon>
        <taxon>Spermatophyta</taxon>
        <taxon>Magnoliopsida</taxon>
        <taxon>eudicotyledons</taxon>
        <taxon>Gunneridae</taxon>
        <taxon>Pentapetalae</taxon>
        <taxon>rosids</taxon>
        <taxon>malvids</taxon>
        <taxon>Malvales</taxon>
        <taxon>Malvaceae</taxon>
        <taxon>Malvoideae</taxon>
        <taxon>Gossypium</taxon>
    </lineage>
</organism>
<keyword evidence="1" id="KW-1133">Transmembrane helix</keyword>
<reference evidence="2 3" key="1">
    <citation type="journal article" date="2019" name="Genome Biol. Evol.">
        <title>Insights into the evolution of the New World diploid cottons (Gossypium, subgenus Houzingenia) based on genome sequencing.</title>
        <authorList>
            <person name="Grover C.E."/>
            <person name="Arick M.A. 2nd"/>
            <person name="Thrash A."/>
            <person name="Conover J.L."/>
            <person name="Sanders W.S."/>
            <person name="Peterson D.G."/>
            <person name="Frelichowski J.E."/>
            <person name="Scheffler J.A."/>
            <person name="Scheffler B.E."/>
            <person name="Wendel J.F."/>
        </authorList>
    </citation>
    <scope>NUCLEOTIDE SEQUENCE [LARGE SCALE GENOMIC DNA]</scope>
    <source>
        <strain evidence="2">1</strain>
        <tissue evidence="2">Leaf</tissue>
    </source>
</reference>
<evidence type="ECO:0008006" key="4">
    <source>
        <dbReference type="Google" id="ProtNLM"/>
    </source>
</evidence>
<accession>A0A7J9M6W7</accession>
<keyword evidence="1" id="KW-0812">Transmembrane</keyword>
<dbReference type="EMBL" id="JABFAF010000009">
    <property type="protein sequence ID" value="MBA0866721.1"/>
    <property type="molecule type" value="Genomic_DNA"/>
</dbReference>
<evidence type="ECO:0000313" key="2">
    <source>
        <dbReference type="EMBL" id="MBA0866721.1"/>
    </source>
</evidence>
<comment type="caution">
    <text evidence="2">The sequence shown here is derived from an EMBL/GenBank/DDBJ whole genome shotgun (WGS) entry which is preliminary data.</text>
</comment>
<gene>
    <name evidence="2" type="ORF">Goshw_023686</name>
</gene>
<keyword evidence="3" id="KW-1185">Reference proteome</keyword>
<feature type="transmembrane region" description="Helical" evidence="1">
    <location>
        <begin position="12"/>
        <end position="31"/>
    </location>
</feature>
<keyword evidence="1" id="KW-0472">Membrane</keyword>
<protein>
    <recommendedName>
        <fullName evidence="4">Photosystem I reaction center subunit VIII</fullName>
    </recommendedName>
</protein>
<dbReference type="Proteomes" id="UP000593576">
    <property type="component" value="Unassembled WGS sequence"/>
</dbReference>
<evidence type="ECO:0000313" key="3">
    <source>
        <dbReference type="Proteomes" id="UP000593576"/>
    </source>
</evidence>
<proteinExistence type="predicted"/>